<dbReference type="Proteomes" id="UP001148614">
    <property type="component" value="Unassembled WGS sequence"/>
</dbReference>
<keyword evidence="2" id="KW-1185">Reference proteome</keyword>
<dbReference type="EMBL" id="JANPWZ010000002">
    <property type="protein sequence ID" value="KAJ3580517.1"/>
    <property type="molecule type" value="Genomic_DNA"/>
</dbReference>
<evidence type="ECO:0000313" key="2">
    <source>
        <dbReference type="Proteomes" id="UP001148614"/>
    </source>
</evidence>
<evidence type="ECO:0000313" key="1">
    <source>
        <dbReference type="EMBL" id="KAJ3580517.1"/>
    </source>
</evidence>
<sequence>MSGLEVLGAVACTAQLLGYVLTVSTKLNEVRSKIRHAPKKLEEYNCQLKDLIAITRHVEQNPPIQTEELKNCLATVEARIRSIQEILAIFEASSKNRRRWNIISGDLLRQLDGCFRDIRTTIENIVVLIVSQNAHSHKELKDLMKEIITATTPTTTTPATSVHSSESVNSIVEYEKRKRSHLFQGLSMQHNIAVTMGNVSSPRGIMPSMVGHSFIDFEASGNKVLHLGNTGSNSEGHVFKDGTLKNNEATMLGDYSDLEQKIRHISLQQGSTLVSPP</sequence>
<evidence type="ECO:0008006" key="3">
    <source>
        <dbReference type="Google" id="ProtNLM"/>
    </source>
</evidence>
<name>A0A9W8NPR3_9PEZI</name>
<reference evidence="1" key="1">
    <citation type="submission" date="2022-07" db="EMBL/GenBank/DDBJ databases">
        <title>Genome Sequence of Xylaria arbuscula.</title>
        <authorList>
            <person name="Buettner E."/>
        </authorList>
    </citation>
    <scope>NUCLEOTIDE SEQUENCE</scope>
    <source>
        <strain evidence="1">VT107</strain>
    </source>
</reference>
<organism evidence="1 2">
    <name type="scientific">Xylaria arbuscula</name>
    <dbReference type="NCBI Taxonomy" id="114810"/>
    <lineage>
        <taxon>Eukaryota</taxon>
        <taxon>Fungi</taxon>
        <taxon>Dikarya</taxon>
        <taxon>Ascomycota</taxon>
        <taxon>Pezizomycotina</taxon>
        <taxon>Sordariomycetes</taxon>
        <taxon>Xylariomycetidae</taxon>
        <taxon>Xylariales</taxon>
        <taxon>Xylariaceae</taxon>
        <taxon>Xylaria</taxon>
    </lineage>
</organism>
<dbReference type="AlphaFoldDB" id="A0A9W8NPR3"/>
<protein>
    <recommendedName>
        <fullName evidence="3">Fungal N-terminal domain-containing protein</fullName>
    </recommendedName>
</protein>
<proteinExistence type="predicted"/>
<comment type="caution">
    <text evidence="1">The sequence shown here is derived from an EMBL/GenBank/DDBJ whole genome shotgun (WGS) entry which is preliminary data.</text>
</comment>
<gene>
    <name evidence="1" type="ORF">NPX13_g26</name>
</gene>
<accession>A0A9W8NPR3</accession>